<dbReference type="GO" id="GO:0008965">
    <property type="term" value="F:phosphoenolpyruvate-protein phosphotransferase activity"/>
    <property type="evidence" value="ECO:0007669"/>
    <property type="project" value="UniProtKB-EC"/>
</dbReference>
<comment type="subcellular location">
    <subcellularLocation>
        <location evidence="4 17">Cytoplasm</location>
    </subcellularLocation>
</comment>
<dbReference type="InterPro" id="IPR006318">
    <property type="entry name" value="PTS_EI-like"/>
</dbReference>
<protein>
    <recommendedName>
        <fullName evidence="7 17">Phosphoenolpyruvate-protein phosphotransferase</fullName>
        <ecNumber evidence="6 17">2.7.3.9</ecNumber>
    </recommendedName>
    <alternativeName>
        <fullName evidence="16 17">Phosphotransferase system, enzyme I</fullName>
    </alternativeName>
</protein>
<keyword evidence="21" id="KW-0175">Coiled coil</keyword>
<feature type="binding site" evidence="19">
    <location>
        <position position="495"/>
    </location>
    <ligand>
        <name>phosphoenolpyruvate</name>
        <dbReference type="ChEBI" id="CHEBI:58702"/>
    </ligand>
</feature>
<dbReference type="InterPro" id="IPR000121">
    <property type="entry name" value="PEP_util_C"/>
</dbReference>
<evidence type="ECO:0000256" key="1">
    <source>
        <dbReference type="ARBA" id="ARBA00000683"/>
    </source>
</evidence>
<dbReference type="GO" id="GO:0046872">
    <property type="term" value="F:metal ion binding"/>
    <property type="evidence" value="ECO:0007669"/>
    <property type="project" value="UniProtKB-KW"/>
</dbReference>
<dbReference type="STRING" id="1304275.C41B8_04876"/>
<dbReference type="Gene3D" id="1.10.274.10">
    <property type="entry name" value="PtsI, HPr-binding domain"/>
    <property type="match status" value="1"/>
</dbReference>
<dbReference type="PANTHER" id="PTHR46244:SF3">
    <property type="entry name" value="PHOSPHOENOLPYRUVATE-PROTEIN PHOSPHOTRANSFERASE"/>
    <property type="match status" value="1"/>
</dbReference>
<feature type="domain" description="Phosphotransferase system enzyme I N-terminal" evidence="24">
    <location>
        <begin position="32"/>
        <end position="154"/>
    </location>
</feature>
<keyword evidence="26" id="KW-1185">Reference proteome</keyword>
<evidence type="ECO:0000256" key="8">
    <source>
        <dbReference type="ARBA" id="ARBA00022448"/>
    </source>
</evidence>
<dbReference type="GO" id="GO:0005737">
    <property type="term" value="C:cytoplasm"/>
    <property type="evidence" value="ECO:0007669"/>
    <property type="project" value="UniProtKB-SubCell"/>
</dbReference>
<comment type="caution">
    <text evidence="25">The sequence shown here is derived from an EMBL/GenBank/DDBJ whole genome shotgun (WGS) entry which is preliminary data.</text>
</comment>
<keyword evidence="14 17" id="KW-0418">Kinase</keyword>
<sequence>MPWLPIASARPSDRAAAHADTGRFPMSLWLSAIGASRGVAIGPVHRMHGTDLDIPEYHIGAEAIEDEIARFNAAAREAREQLAAVRDQIPANAPSEIGAFIETHLLMMDDAALIETVTARIRDDRVNAEWALKLQAEELIDVFEQMDDSYLRTRRDDIAHVTARLQRVLLNQEHPIGGCPTDEAGPRPVIVADELTPADIILLHQQGVAAVVTEHGGPLSHSAILARSLRIPALMGAVGARRILADEENVIVDGEAGHLLADPDEAALAFYRHRQQRDARYQRMLAVLRDEDAVSADGVRVTMLANVELPGDAIEAGKVGAEGVGLYRTEFLFMNRDDSPSEDEQFEVYRQVVAAIDGPVTIRTLDAGADKSLGRPDKVSPNPALGLRAIRLCLKETALFRTQLRALLRASAEGRMRIMLPMISTVSEIRQARHLIGEVAAELDDEGIAYDRDLPVGAMIEVPAAALAAPTLARYCDFFSLGTNDLIQYTLAIDRIDDEINYLYDPLHPAVLGLIRMTIDAGRAAGIGVSMCGEMASDKRYTPLLLGLGLTEFSMHPASVLEVKRAVMGADVDRLRRRTAEILSLTDANTYREALDGLTRESID</sequence>
<keyword evidence="8 17" id="KW-0813">Transport</keyword>
<dbReference type="Pfam" id="PF05524">
    <property type="entry name" value="PEP-utilisers_N"/>
    <property type="match status" value="1"/>
</dbReference>
<comment type="similarity">
    <text evidence="5 17">Belongs to the PEP-utilizing enzyme family.</text>
</comment>
<comment type="catalytic activity">
    <reaction evidence="1 17">
        <text>L-histidyl-[protein] + phosphoenolpyruvate = N(pros)-phospho-L-histidyl-[protein] + pyruvate</text>
        <dbReference type="Rhea" id="RHEA:23880"/>
        <dbReference type="Rhea" id="RHEA-COMP:9745"/>
        <dbReference type="Rhea" id="RHEA-COMP:9746"/>
        <dbReference type="ChEBI" id="CHEBI:15361"/>
        <dbReference type="ChEBI" id="CHEBI:29979"/>
        <dbReference type="ChEBI" id="CHEBI:58702"/>
        <dbReference type="ChEBI" id="CHEBI:64837"/>
        <dbReference type="EC" id="2.7.3.9"/>
    </reaction>
</comment>
<feature type="coiled-coil region" evidence="21">
    <location>
        <begin position="61"/>
        <end position="88"/>
    </location>
</feature>
<keyword evidence="15 17" id="KW-0460">Magnesium</keyword>
<evidence type="ECO:0000256" key="20">
    <source>
        <dbReference type="PIRSR" id="PIRSR000732-3"/>
    </source>
</evidence>
<dbReference type="PRINTS" id="PR01736">
    <property type="entry name" value="PHPHTRNFRASE"/>
</dbReference>
<evidence type="ECO:0000256" key="18">
    <source>
        <dbReference type="PIRSR" id="PIRSR000732-1"/>
    </source>
</evidence>
<dbReference type="PROSITE" id="PS00742">
    <property type="entry name" value="PEP_ENZYMES_2"/>
    <property type="match status" value="1"/>
</dbReference>
<feature type="binding site" evidence="20">
    <location>
        <position position="485"/>
    </location>
    <ligand>
        <name>Mg(2+)</name>
        <dbReference type="ChEBI" id="CHEBI:18420"/>
    </ligand>
</feature>
<dbReference type="eggNOG" id="COG1080">
    <property type="taxonomic scope" value="Bacteria"/>
</dbReference>
<evidence type="ECO:0000256" key="19">
    <source>
        <dbReference type="PIRSR" id="PIRSR000732-2"/>
    </source>
</evidence>
<comment type="cofactor">
    <cofactor evidence="2 17 20">
        <name>Mg(2+)</name>
        <dbReference type="ChEBI" id="CHEBI:18420"/>
    </cofactor>
</comment>
<dbReference type="SUPFAM" id="SSF47831">
    <property type="entry name" value="Enzyme I of the PEP:sugar phosphotransferase system HPr-binding (sub)domain"/>
    <property type="match status" value="1"/>
</dbReference>
<evidence type="ECO:0000256" key="4">
    <source>
        <dbReference type="ARBA" id="ARBA00004496"/>
    </source>
</evidence>
<feature type="binding site" evidence="19">
    <location>
        <begin position="484"/>
        <end position="485"/>
    </location>
    <ligand>
        <name>phosphoenolpyruvate</name>
        <dbReference type="ChEBI" id="CHEBI:58702"/>
    </ligand>
</feature>
<dbReference type="Proteomes" id="UP000028302">
    <property type="component" value="Unassembled WGS sequence"/>
</dbReference>
<dbReference type="AlphaFoldDB" id="A0A084IPA3"/>
<feature type="binding site" evidence="19">
    <location>
        <position position="328"/>
    </location>
    <ligand>
        <name>phosphoenolpyruvate</name>
        <dbReference type="ChEBI" id="CHEBI:58702"/>
    </ligand>
</feature>
<evidence type="ECO:0000256" key="11">
    <source>
        <dbReference type="ARBA" id="ARBA00022679"/>
    </source>
</evidence>
<evidence type="ECO:0000256" key="14">
    <source>
        <dbReference type="ARBA" id="ARBA00022777"/>
    </source>
</evidence>
<evidence type="ECO:0000256" key="6">
    <source>
        <dbReference type="ARBA" id="ARBA00012232"/>
    </source>
</evidence>
<evidence type="ECO:0000256" key="7">
    <source>
        <dbReference type="ARBA" id="ARBA00016544"/>
    </source>
</evidence>
<keyword evidence="10 17" id="KW-0762">Sugar transport</keyword>
<dbReference type="Gene3D" id="3.20.20.60">
    <property type="entry name" value="Phosphoenolpyruvate-binding domains"/>
    <property type="match status" value="1"/>
</dbReference>
<dbReference type="InterPro" id="IPR036618">
    <property type="entry name" value="PtsI_HPr-bd_sf"/>
</dbReference>
<evidence type="ECO:0000256" key="12">
    <source>
        <dbReference type="ARBA" id="ARBA00022683"/>
    </source>
</evidence>
<keyword evidence="13 17" id="KW-0479">Metal-binding</keyword>
<feature type="binding site" evidence="19">
    <location>
        <position position="363"/>
    </location>
    <ligand>
        <name>phosphoenolpyruvate</name>
        <dbReference type="ChEBI" id="CHEBI:58702"/>
    </ligand>
</feature>
<evidence type="ECO:0000256" key="15">
    <source>
        <dbReference type="ARBA" id="ARBA00022842"/>
    </source>
</evidence>
<feature type="binding site" evidence="20">
    <location>
        <position position="461"/>
    </location>
    <ligand>
        <name>Mg(2+)</name>
        <dbReference type="ChEBI" id="CHEBI:18420"/>
    </ligand>
</feature>
<dbReference type="Gene3D" id="3.50.30.10">
    <property type="entry name" value="Phosphohistidine domain"/>
    <property type="match status" value="1"/>
</dbReference>
<keyword evidence="9 17" id="KW-0963">Cytoplasm</keyword>
<dbReference type="EMBL" id="APNK01000004">
    <property type="protein sequence ID" value="KEZ78537.1"/>
    <property type="molecule type" value="Genomic_DNA"/>
</dbReference>
<dbReference type="EC" id="2.7.3.9" evidence="6 17"/>
<feature type="active site" description="Proton donor" evidence="18">
    <location>
        <position position="532"/>
    </location>
</feature>
<dbReference type="InterPro" id="IPR015813">
    <property type="entry name" value="Pyrv/PenolPyrv_kinase-like_dom"/>
</dbReference>
<dbReference type="InterPro" id="IPR036637">
    <property type="entry name" value="Phosphohistidine_dom_sf"/>
</dbReference>
<evidence type="ECO:0000259" key="24">
    <source>
        <dbReference type="Pfam" id="PF05524"/>
    </source>
</evidence>
<keyword evidence="25" id="KW-0670">Pyruvate</keyword>
<evidence type="ECO:0000313" key="26">
    <source>
        <dbReference type="Proteomes" id="UP000028302"/>
    </source>
</evidence>
<dbReference type="SUPFAM" id="SSF52009">
    <property type="entry name" value="Phosphohistidine domain"/>
    <property type="match status" value="1"/>
</dbReference>
<dbReference type="InterPro" id="IPR008731">
    <property type="entry name" value="PTS_EIN"/>
</dbReference>
<evidence type="ECO:0000259" key="22">
    <source>
        <dbReference type="Pfam" id="PF00391"/>
    </source>
</evidence>
<evidence type="ECO:0000259" key="23">
    <source>
        <dbReference type="Pfam" id="PF02896"/>
    </source>
</evidence>
<name>A0A084IPA3_SALHC</name>
<evidence type="ECO:0000256" key="16">
    <source>
        <dbReference type="ARBA" id="ARBA00033235"/>
    </source>
</evidence>
<dbReference type="PATRIC" id="fig|1304275.5.peg.998"/>
<dbReference type="InterPro" id="IPR050499">
    <property type="entry name" value="PEP-utilizing_PTS_enzyme"/>
</dbReference>
<dbReference type="InterPro" id="IPR040442">
    <property type="entry name" value="Pyrv_kinase-like_dom_sf"/>
</dbReference>
<dbReference type="InterPro" id="IPR008279">
    <property type="entry name" value="PEP-util_enz_mobile_dom"/>
</dbReference>
<evidence type="ECO:0000256" key="13">
    <source>
        <dbReference type="ARBA" id="ARBA00022723"/>
    </source>
</evidence>
<organism evidence="25 26">
    <name type="scientific">Salinisphaera hydrothermalis (strain C41B8)</name>
    <dbReference type="NCBI Taxonomy" id="1304275"/>
    <lineage>
        <taxon>Bacteria</taxon>
        <taxon>Pseudomonadati</taxon>
        <taxon>Pseudomonadota</taxon>
        <taxon>Gammaproteobacteria</taxon>
        <taxon>Salinisphaerales</taxon>
        <taxon>Salinisphaeraceae</taxon>
        <taxon>Salinisphaera</taxon>
    </lineage>
</organism>
<dbReference type="PANTHER" id="PTHR46244">
    <property type="entry name" value="PHOSPHOENOLPYRUVATE-PROTEIN PHOSPHOTRANSFERASE"/>
    <property type="match status" value="1"/>
</dbReference>
<feature type="domain" description="PEP-utilising enzyme mobile" evidence="22">
    <location>
        <begin position="188"/>
        <end position="257"/>
    </location>
</feature>
<dbReference type="InterPro" id="IPR024692">
    <property type="entry name" value="PTS_EI"/>
</dbReference>
<feature type="active site" description="Tele-phosphohistidine intermediate" evidence="18">
    <location>
        <position position="221"/>
    </location>
</feature>
<dbReference type="GO" id="GO:0009401">
    <property type="term" value="P:phosphoenolpyruvate-dependent sugar phosphotransferase system"/>
    <property type="evidence" value="ECO:0007669"/>
    <property type="project" value="UniProtKB-KW"/>
</dbReference>
<comment type="function">
    <text evidence="3 17">General (non sugar-specific) component of the phosphoenolpyruvate-dependent sugar phosphotransferase system (sugar PTS). This major carbohydrate active-transport system catalyzes the phosphorylation of incoming sugar substrates concomitantly with their translocation across the cell membrane. Enzyme I transfers the phosphoryl group from phosphoenolpyruvate (PEP) to the phosphoryl carrier protein (HPr).</text>
</comment>
<dbReference type="NCBIfam" id="TIGR01417">
    <property type="entry name" value="PTS_I_fam"/>
    <property type="match status" value="1"/>
</dbReference>
<evidence type="ECO:0000313" key="25">
    <source>
        <dbReference type="EMBL" id="KEZ78537.1"/>
    </source>
</evidence>
<evidence type="ECO:0000256" key="5">
    <source>
        <dbReference type="ARBA" id="ARBA00007837"/>
    </source>
</evidence>
<evidence type="ECO:0000256" key="17">
    <source>
        <dbReference type="PIRNR" id="PIRNR000732"/>
    </source>
</evidence>
<dbReference type="SUPFAM" id="SSF51621">
    <property type="entry name" value="Phosphoenolpyruvate/pyruvate domain"/>
    <property type="match status" value="1"/>
</dbReference>
<dbReference type="InterPro" id="IPR023151">
    <property type="entry name" value="PEP_util_CS"/>
</dbReference>
<proteinExistence type="inferred from homology"/>
<evidence type="ECO:0000256" key="3">
    <source>
        <dbReference type="ARBA" id="ARBA00002728"/>
    </source>
</evidence>
<evidence type="ECO:0000256" key="21">
    <source>
        <dbReference type="SAM" id="Coils"/>
    </source>
</evidence>
<evidence type="ECO:0000256" key="2">
    <source>
        <dbReference type="ARBA" id="ARBA00001946"/>
    </source>
</evidence>
<feature type="domain" description="PEP-utilising enzyme C-terminal" evidence="23">
    <location>
        <begin position="286"/>
        <end position="570"/>
    </location>
</feature>
<dbReference type="GO" id="GO:0016301">
    <property type="term" value="F:kinase activity"/>
    <property type="evidence" value="ECO:0007669"/>
    <property type="project" value="UniProtKB-KW"/>
</dbReference>
<evidence type="ECO:0000256" key="9">
    <source>
        <dbReference type="ARBA" id="ARBA00022490"/>
    </source>
</evidence>
<dbReference type="Pfam" id="PF02896">
    <property type="entry name" value="PEP-utilizers_C"/>
    <property type="match status" value="1"/>
</dbReference>
<dbReference type="PIRSF" id="PIRSF000732">
    <property type="entry name" value="PTS_enzyme_I"/>
    <property type="match status" value="1"/>
</dbReference>
<accession>A0A084IPA3</accession>
<dbReference type="Pfam" id="PF00391">
    <property type="entry name" value="PEP-utilizers"/>
    <property type="match status" value="1"/>
</dbReference>
<keyword evidence="11 17" id="KW-0808">Transferase</keyword>
<gene>
    <name evidence="25" type="ORF">C41B8_04876</name>
</gene>
<reference evidence="25 26" key="1">
    <citation type="submission" date="2013-03" db="EMBL/GenBank/DDBJ databases">
        <title>Salinisphaera hydrothermalis C41B8 Genome Sequencing.</title>
        <authorList>
            <person name="Li C."/>
            <person name="Lai Q."/>
            <person name="Shao Z."/>
        </authorList>
    </citation>
    <scope>NUCLEOTIDE SEQUENCE [LARGE SCALE GENOMIC DNA]</scope>
    <source>
        <strain evidence="25 26">C41B8</strain>
    </source>
</reference>
<evidence type="ECO:0000256" key="10">
    <source>
        <dbReference type="ARBA" id="ARBA00022597"/>
    </source>
</evidence>
<keyword evidence="12 17" id="KW-0598">Phosphotransferase system</keyword>